<keyword evidence="2" id="KW-1185">Reference proteome</keyword>
<evidence type="ECO:0008006" key="3">
    <source>
        <dbReference type="Google" id="ProtNLM"/>
    </source>
</evidence>
<protein>
    <recommendedName>
        <fullName evidence="3">CRAL-TRIO domain-containing protein</fullName>
    </recommendedName>
</protein>
<dbReference type="AlphaFoldDB" id="A0A9N8DZ16"/>
<gene>
    <name evidence="1" type="ORF">SEMRO_489_G153320.1</name>
</gene>
<evidence type="ECO:0000313" key="2">
    <source>
        <dbReference type="Proteomes" id="UP001153069"/>
    </source>
</evidence>
<dbReference type="OrthoDB" id="6406821at2759"/>
<sequence length="279" mass="32431">MMKKTEEDPIPRVIGDIDDPRRMMLTREELEWALEVKELIENTPELDNLPDMMYAQIAIITKGNHEDAFRRAWLLQEFRKEYNILDTFEEGLQMVTKLVEILPLMLLSFSFSPSEGTFVVVNDMCKLNTTVLNTPRRVRMWMASSYYIHSALSADVASIRRGCIAVVECEGMDWTKKQDFKLLQAMFSQLLTVYPFTGEFRGFHTGTIFNIMASTLRRILPRHLKSMVQTGHTCEGRLDTFYLVPDVLSANQRLISRVTSALQMRYENERTFSLEPHQE</sequence>
<dbReference type="Proteomes" id="UP001153069">
    <property type="component" value="Unassembled WGS sequence"/>
</dbReference>
<name>A0A9N8DZ16_9STRA</name>
<accession>A0A9N8DZ16</accession>
<organism evidence="1 2">
    <name type="scientific">Seminavis robusta</name>
    <dbReference type="NCBI Taxonomy" id="568900"/>
    <lineage>
        <taxon>Eukaryota</taxon>
        <taxon>Sar</taxon>
        <taxon>Stramenopiles</taxon>
        <taxon>Ochrophyta</taxon>
        <taxon>Bacillariophyta</taxon>
        <taxon>Bacillariophyceae</taxon>
        <taxon>Bacillariophycidae</taxon>
        <taxon>Naviculales</taxon>
        <taxon>Naviculaceae</taxon>
        <taxon>Seminavis</taxon>
    </lineage>
</organism>
<reference evidence="1" key="1">
    <citation type="submission" date="2020-06" db="EMBL/GenBank/DDBJ databases">
        <authorList>
            <consortium name="Plant Systems Biology data submission"/>
        </authorList>
    </citation>
    <scope>NUCLEOTIDE SEQUENCE</scope>
    <source>
        <strain evidence="1">D6</strain>
    </source>
</reference>
<dbReference type="EMBL" id="CAICTM010000488">
    <property type="protein sequence ID" value="CAB9511533.1"/>
    <property type="molecule type" value="Genomic_DNA"/>
</dbReference>
<comment type="caution">
    <text evidence="1">The sequence shown here is derived from an EMBL/GenBank/DDBJ whole genome shotgun (WGS) entry which is preliminary data.</text>
</comment>
<proteinExistence type="predicted"/>
<evidence type="ECO:0000313" key="1">
    <source>
        <dbReference type="EMBL" id="CAB9511533.1"/>
    </source>
</evidence>